<dbReference type="InterPro" id="IPR004792">
    <property type="entry name" value="BaiN-like"/>
</dbReference>
<dbReference type="InterPro" id="IPR057661">
    <property type="entry name" value="RsdA/BaiN/AoA(So)_Rossmann"/>
</dbReference>
<dbReference type="InterPro" id="IPR036188">
    <property type="entry name" value="FAD/NAD-bd_sf"/>
</dbReference>
<dbReference type="SUPFAM" id="SSF160996">
    <property type="entry name" value="HI0933 insert domain-like"/>
    <property type="match status" value="1"/>
</dbReference>
<dbReference type="Pfam" id="PF03486">
    <property type="entry name" value="HI0933_like"/>
    <property type="match status" value="1"/>
</dbReference>
<dbReference type="InterPro" id="IPR055178">
    <property type="entry name" value="RsdA/BaiN/AoA(So)-like_dom"/>
</dbReference>
<feature type="domain" description="RsdA/BaiN/AoA(So)-like insert" evidence="5">
    <location>
        <begin position="198"/>
        <end position="358"/>
    </location>
</feature>
<comment type="cofactor">
    <cofactor evidence="1">
        <name>FAD</name>
        <dbReference type="ChEBI" id="CHEBI:57692"/>
    </cofactor>
</comment>
<dbReference type="Gene3D" id="1.10.8.260">
    <property type="entry name" value="HI0933 insert domain-like"/>
    <property type="match status" value="1"/>
</dbReference>
<sequence>MKNIWDVIVIGGGPAGMISAGRAGELGHSVLLLEKNSTLGKKLLITGGGRCNLTNNRPIIRNMVAQYKDSDKFLMSAFSQFDVVKTLNFFNQRGMRTKEEAGGRIFPTSDKSQSVLDVLIKYMRKGNVEIKTKAIVSDLSIDKKTEHIVIQLNTGNILIAKSCIIATGGASHPETGSTGESFKWLKKIGHTIEKNNFALVPIAVKDIWVKNLAGLTLNDIKLTVLLDNKKQDSKKGRILFTHFGISGPMVLNMSKNIGELLSRGEVIIMLDLFPKLDLGALKKTLQNILIKESNKKLKNTLSAIIPSAIIPIILTMTGVDGEISNHSIRREERKKLVNCMKEIPMHIERLLGAHKAIISSGGVVLEEVNFKTMQSRIAPQIYLIGDVLNINRPSGGYSLQLCWTTGFVAGSNA</sequence>
<dbReference type="Proteomes" id="UP000231602">
    <property type="component" value="Unassembled WGS sequence"/>
</dbReference>
<gene>
    <name evidence="6" type="ORF">COV23_01050</name>
</gene>
<keyword evidence="2" id="KW-0285">Flavoprotein</keyword>
<evidence type="ECO:0000259" key="4">
    <source>
        <dbReference type="Pfam" id="PF03486"/>
    </source>
</evidence>
<organism evidence="6 7">
    <name type="scientific">Candidatus Wolfebacteria bacterium CG10_big_fil_rev_8_21_14_0_10_31_9</name>
    <dbReference type="NCBI Taxonomy" id="1975070"/>
    <lineage>
        <taxon>Bacteria</taxon>
        <taxon>Candidatus Wolfeibacteriota</taxon>
    </lineage>
</organism>
<dbReference type="PANTHER" id="PTHR42887:SF2">
    <property type="entry name" value="OS12G0638800 PROTEIN"/>
    <property type="match status" value="1"/>
</dbReference>
<dbReference type="EMBL" id="PCXV01000017">
    <property type="protein sequence ID" value="PIR44232.1"/>
    <property type="molecule type" value="Genomic_DNA"/>
</dbReference>
<dbReference type="InterPro" id="IPR023166">
    <property type="entry name" value="BaiN-like_dom_sf"/>
</dbReference>
<comment type="caution">
    <text evidence="6">The sequence shown here is derived from an EMBL/GenBank/DDBJ whole genome shotgun (WGS) entry which is preliminary data.</text>
</comment>
<evidence type="ECO:0000313" key="6">
    <source>
        <dbReference type="EMBL" id="PIR44232.1"/>
    </source>
</evidence>
<dbReference type="PRINTS" id="PR00411">
    <property type="entry name" value="PNDRDTASEI"/>
</dbReference>
<dbReference type="PANTHER" id="PTHR42887">
    <property type="entry name" value="OS12G0638800 PROTEIN"/>
    <property type="match status" value="1"/>
</dbReference>
<dbReference type="SUPFAM" id="SSF51905">
    <property type="entry name" value="FAD/NAD(P)-binding domain"/>
    <property type="match status" value="1"/>
</dbReference>
<dbReference type="NCBIfam" id="TIGR00275">
    <property type="entry name" value="aminoacetone oxidase family FAD-binding enzyme"/>
    <property type="match status" value="1"/>
</dbReference>
<evidence type="ECO:0000256" key="3">
    <source>
        <dbReference type="ARBA" id="ARBA00022827"/>
    </source>
</evidence>
<dbReference type="Pfam" id="PF22780">
    <property type="entry name" value="HI0933_like_1st"/>
    <property type="match status" value="1"/>
</dbReference>
<accession>A0A2H0RCF4</accession>
<evidence type="ECO:0000259" key="5">
    <source>
        <dbReference type="Pfam" id="PF22780"/>
    </source>
</evidence>
<protein>
    <submittedName>
        <fullName evidence="6">Aminoacetone oxidase family FAD-binding enzyme</fullName>
    </submittedName>
</protein>
<keyword evidence="3" id="KW-0274">FAD</keyword>
<dbReference type="PRINTS" id="PR00368">
    <property type="entry name" value="FADPNR"/>
</dbReference>
<evidence type="ECO:0000256" key="1">
    <source>
        <dbReference type="ARBA" id="ARBA00001974"/>
    </source>
</evidence>
<dbReference type="Gene3D" id="2.40.30.10">
    <property type="entry name" value="Translation factors"/>
    <property type="match status" value="1"/>
</dbReference>
<feature type="domain" description="RsdA/BaiN/AoA(So)-like Rossmann fold-like" evidence="4">
    <location>
        <begin position="6"/>
        <end position="411"/>
    </location>
</feature>
<proteinExistence type="predicted"/>
<evidence type="ECO:0000256" key="2">
    <source>
        <dbReference type="ARBA" id="ARBA00022630"/>
    </source>
</evidence>
<reference evidence="6 7" key="1">
    <citation type="submission" date="2017-09" db="EMBL/GenBank/DDBJ databases">
        <title>Depth-based differentiation of microbial function through sediment-hosted aquifers and enrichment of novel symbionts in the deep terrestrial subsurface.</title>
        <authorList>
            <person name="Probst A.J."/>
            <person name="Ladd B."/>
            <person name="Jarett J.K."/>
            <person name="Geller-Mcgrath D.E."/>
            <person name="Sieber C.M."/>
            <person name="Emerson J.B."/>
            <person name="Anantharaman K."/>
            <person name="Thomas B.C."/>
            <person name="Malmstrom R."/>
            <person name="Stieglmeier M."/>
            <person name="Klingl A."/>
            <person name="Woyke T."/>
            <person name="Ryan C.M."/>
            <person name="Banfield J.F."/>
        </authorList>
    </citation>
    <scope>NUCLEOTIDE SEQUENCE [LARGE SCALE GENOMIC DNA]</scope>
    <source>
        <strain evidence="6">CG10_big_fil_rev_8_21_14_0_10_31_9</strain>
    </source>
</reference>
<evidence type="ECO:0000313" key="7">
    <source>
        <dbReference type="Proteomes" id="UP000231602"/>
    </source>
</evidence>
<dbReference type="Gene3D" id="3.50.50.60">
    <property type="entry name" value="FAD/NAD(P)-binding domain"/>
    <property type="match status" value="1"/>
</dbReference>
<dbReference type="AlphaFoldDB" id="A0A2H0RCF4"/>
<name>A0A2H0RCF4_9BACT</name>